<feature type="domain" description="PH" evidence="1">
    <location>
        <begin position="117"/>
        <end position="210"/>
    </location>
</feature>
<dbReference type="InterPro" id="IPR001849">
    <property type="entry name" value="PH_domain"/>
</dbReference>
<dbReference type="InterPro" id="IPR051707">
    <property type="entry name" value="PI-Interact_SigTrans_Reg"/>
</dbReference>
<dbReference type="PROSITE" id="PS50003">
    <property type="entry name" value="PH_DOMAIN"/>
    <property type="match status" value="2"/>
</dbReference>
<dbReference type="SUPFAM" id="SSF50729">
    <property type="entry name" value="PH domain-like"/>
    <property type="match status" value="2"/>
</dbReference>
<keyword evidence="3" id="KW-1185">Reference proteome</keyword>
<dbReference type="EMBL" id="JAOAOG010000163">
    <property type="protein sequence ID" value="KAJ6244534.1"/>
    <property type="molecule type" value="Genomic_DNA"/>
</dbReference>
<name>A0ABQ8YIV6_9EUKA</name>
<dbReference type="SUPFAM" id="SSF47473">
    <property type="entry name" value="EF-hand"/>
    <property type="match status" value="1"/>
</dbReference>
<comment type="caution">
    <text evidence="2">The sequence shown here is derived from an EMBL/GenBank/DDBJ whole genome shotgun (WGS) entry which is preliminary data.</text>
</comment>
<feature type="domain" description="PH" evidence="1">
    <location>
        <begin position="13"/>
        <end position="106"/>
    </location>
</feature>
<proteinExistence type="predicted"/>
<evidence type="ECO:0000259" key="1">
    <source>
        <dbReference type="PROSITE" id="PS50003"/>
    </source>
</evidence>
<dbReference type="InterPro" id="IPR011993">
    <property type="entry name" value="PH-like_dom_sf"/>
</dbReference>
<sequence length="398" mass="47415">MQKQKINLDHILLLPNEGWLKKSGLNGKGLKKRYFRLKNDRILYYYKTDNSKDQPCGTIDLGEALSVEIHPKLVIKIHTIYRVYHLETENVKEQFMWLETLNRAIASGKALKTKDPTIIKEGFLKKQGGTIKNWKKRWFILTDTNFFYYKNQKSEIPKGEIPLKDVKITILNEKKLNFSIDATNRRTFYIRCFKKEEMNDWIEQINNVITQSKETFDRRFHLKYSEEQVIIFREFINFNLSDLTNCIDKWEEETNNFDSFNKKLLLLTEIQTDTSLLLFTALDYKKIGVTQNDLVIAMTALTDNTAKEKVQFLFSYLSKENDHSLSFLELKHIFILWSKLLGCYDLKFLALIHKFIKYLKLEDVKQLDKIRIKPETYIEVMESEIQLLEIFHIWNLKF</sequence>
<dbReference type="PANTHER" id="PTHR14336">
    <property type="entry name" value="TANDEM PH DOMAIN CONTAINING PROTEIN"/>
    <property type="match status" value="1"/>
</dbReference>
<dbReference type="Pfam" id="PF00169">
    <property type="entry name" value="PH"/>
    <property type="match status" value="2"/>
</dbReference>
<dbReference type="Gene3D" id="2.30.29.30">
    <property type="entry name" value="Pleckstrin-homology domain (PH domain)/Phosphotyrosine-binding domain (PTB)"/>
    <property type="match status" value="2"/>
</dbReference>
<evidence type="ECO:0000313" key="3">
    <source>
        <dbReference type="Proteomes" id="UP001150062"/>
    </source>
</evidence>
<dbReference type="Proteomes" id="UP001150062">
    <property type="component" value="Unassembled WGS sequence"/>
</dbReference>
<protein>
    <submittedName>
        <fullName evidence="2">Sesquipedalian</fullName>
    </submittedName>
</protein>
<organism evidence="2 3">
    <name type="scientific">Anaeramoeba flamelloides</name>
    <dbReference type="NCBI Taxonomy" id="1746091"/>
    <lineage>
        <taxon>Eukaryota</taxon>
        <taxon>Metamonada</taxon>
        <taxon>Anaeramoebidae</taxon>
        <taxon>Anaeramoeba</taxon>
    </lineage>
</organism>
<dbReference type="InterPro" id="IPR011992">
    <property type="entry name" value="EF-hand-dom_pair"/>
</dbReference>
<accession>A0ABQ8YIV6</accession>
<dbReference type="SMART" id="SM00233">
    <property type="entry name" value="PH"/>
    <property type="match status" value="2"/>
</dbReference>
<evidence type="ECO:0000313" key="2">
    <source>
        <dbReference type="EMBL" id="KAJ6244534.1"/>
    </source>
</evidence>
<reference evidence="2" key="1">
    <citation type="submission" date="2022-08" db="EMBL/GenBank/DDBJ databases">
        <title>Novel sulfate-reducing endosymbionts in the free-living metamonad Anaeramoeba.</title>
        <authorList>
            <person name="Jerlstrom-Hultqvist J."/>
            <person name="Cepicka I."/>
            <person name="Gallot-Lavallee L."/>
            <person name="Salas-Leiva D."/>
            <person name="Curtis B.A."/>
            <person name="Zahonova K."/>
            <person name="Pipaliya S."/>
            <person name="Dacks J."/>
            <person name="Roger A.J."/>
        </authorList>
    </citation>
    <scope>NUCLEOTIDE SEQUENCE</scope>
    <source>
        <strain evidence="2">Schooner1</strain>
    </source>
</reference>
<gene>
    <name evidence="2" type="ORF">M0813_21120</name>
</gene>